<evidence type="ECO:0000256" key="3">
    <source>
        <dbReference type="ARBA" id="ARBA00022989"/>
    </source>
</evidence>
<organism evidence="6 7">
    <name type="scientific">Staphylococcus warneri</name>
    <dbReference type="NCBI Taxonomy" id="1292"/>
    <lineage>
        <taxon>Bacteria</taxon>
        <taxon>Bacillati</taxon>
        <taxon>Bacillota</taxon>
        <taxon>Bacilli</taxon>
        <taxon>Bacillales</taxon>
        <taxon>Staphylococcaceae</taxon>
        <taxon>Staphylococcus</taxon>
    </lineage>
</organism>
<feature type="transmembrane region" description="Helical" evidence="5">
    <location>
        <begin position="27"/>
        <end position="49"/>
    </location>
</feature>
<proteinExistence type="predicted"/>
<dbReference type="Pfam" id="PF09685">
    <property type="entry name" value="MamF_MmsF"/>
    <property type="match status" value="1"/>
</dbReference>
<evidence type="ECO:0000313" key="6">
    <source>
        <dbReference type="EMBL" id="NBH30670.1"/>
    </source>
</evidence>
<feature type="transmembrane region" description="Helical" evidence="5">
    <location>
        <begin position="69"/>
        <end position="91"/>
    </location>
</feature>
<dbReference type="AlphaFoldDB" id="A0AB36BF06"/>
<comment type="subcellular location">
    <subcellularLocation>
        <location evidence="1">Membrane</location>
        <topology evidence="1">Multi-pass membrane protein</topology>
    </subcellularLocation>
</comment>
<dbReference type="Proteomes" id="UP000481807">
    <property type="component" value="Unassembled WGS sequence"/>
</dbReference>
<keyword evidence="3 5" id="KW-1133">Transmembrane helix</keyword>
<dbReference type="EMBL" id="QXWP01000003">
    <property type="protein sequence ID" value="NBH30670.1"/>
    <property type="molecule type" value="Genomic_DNA"/>
</dbReference>
<dbReference type="InterPro" id="IPR019109">
    <property type="entry name" value="MamF_MmsF"/>
</dbReference>
<name>A0AB36BF06_STAWA</name>
<keyword evidence="2 5" id="KW-0812">Transmembrane</keyword>
<comment type="caution">
    <text evidence="6">The sequence shown here is derived from an EMBL/GenBank/DDBJ whole genome shotgun (WGS) entry which is preliminary data.</text>
</comment>
<evidence type="ECO:0000256" key="2">
    <source>
        <dbReference type="ARBA" id="ARBA00022692"/>
    </source>
</evidence>
<evidence type="ECO:0000313" key="7">
    <source>
        <dbReference type="Proteomes" id="UP000481807"/>
    </source>
</evidence>
<dbReference type="RefSeq" id="WP_160175595.1">
    <property type="nucleotide sequence ID" value="NZ_QXWP01000003.1"/>
</dbReference>
<gene>
    <name evidence="6" type="ORF">D3Z30_06710</name>
</gene>
<keyword evidence="4 5" id="KW-0472">Membrane</keyword>
<evidence type="ECO:0000256" key="1">
    <source>
        <dbReference type="ARBA" id="ARBA00004141"/>
    </source>
</evidence>
<protein>
    <submittedName>
        <fullName evidence="6">DUF4870 domain-containing protein</fullName>
    </submittedName>
</protein>
<accession>A0AB36BF06</accession>
<evidence type="ECO:0000256" key="4">
    <source>
        <dbReference type="ARBA" id="ARBA00023136"/>
    </source>
</evidence>
<reference evidence="6 7" key="1">
    <citation type="submission" date="2018-08" db="EMBL/GenBank/DDBJ databases">
        <title>Murine metabolic-syndrome-specific gut microbial biobank.</title>
        <authorList>
            <person name="Liu C."/>
        </authorList>
    </citation>
    <scope>NUCLEOTIDE SEQUENCE [LARGE SCALE GENOMIC DNA]</scope>
    <source>
        <strain evidence="6 7">1XD21-27</strain>
    </source>
</reference>
<evidence type="ECO:0000256" key="5">
    <source>
        <dbReference type="SAM" id="Phobius"/>
    </source>
</evidence>
<feature type="transmembrane region" description="Helical" evidence="5">
    <location>
        <begin position="103"/>
        <end position="133"/>
    </location>
</feature>
<sequence length="151" mass="17358">MTEHNQNDVLHDQSSEVVDSDNQESRLMAMLIYLLSLFSGFIGPLIIWIIKHKESRFVNKAGKNYLNFVISYTIWTIIILVVMLVPFFIGLSMGTDTSMTVGFIIYIIGFIIMMVLAFVLAFVSFIFTIIACVKYYNGNEYLIPLSIRFFK</sequence>